<comment type="caution">
    <text evidence="2">The sequence shown here is derived from an EMBL/GenBank/DDBJ whole genome shotgun (WGS) entry which is preliminary data.</text>
</comment>
<dbReference type="EMBL" id="LIAE01008202">
    <property type="protein sequence ID" value="PAV75138.1"/>
    <property type="molecule type" value="Genomic_DNA"/>
</dbReference>
<feature type="compositionally biased region" description="Low complexity" evidence="1">
    <location>
        <begin position="613"/>
        <end position="624"/>
    </location>
</feature>
<feature type="region of interest" description="Disordered" evidence="1">
    <location>
        <begin position="434"/>
        <end position="684"/>
    </location>
</feature>
<reference evidence="2 3" key="1">
    <citation type="journal article" date="2017" name="Curr. Biol.">
        <title>Genome architecture and evolution of a unichromosomal asexual nematode.</title>
        <authorList>
            <person name="Fradin H."/>
            <person name="Zegar C."/>
            <person name="Gutwein M."/>
            <person name="Lucas J."/>
            <person name="Kovtun M."/>
            <person name="Corcoran D."/>
            <person name="Baugh L.R."/>
            <person name="Kiontke K."/>
            <person name="Gunsalus K."/>
            <person name="Fitch D.H."/>
            <person name="Piano F."/>
        </authorList>
    </citation>
    <scope>NUCLEOTIDE SEQUENCE [LARGE SCALE GENOMIC DNA]</scope>
    <source>
        <strain evidence="2">PF1309</strain>
    </source>
</reference>
<gene>
    <name evidence="2" type="ORF">WR25_13410</name>
</gene>
<accession>A0A2A2KMN1</accession>
<feature type="compositionally biased region" description="Basic and acidic residues" evidence="1">
    <location>
        <begin position="645"/>
        <end position="656"/>
    </location>
</feature>
<dbReference type="Proteomes" id="UP000218231">
    <property type="component" value="Unassembled WGS sequence"/>
</dbReference>
<dbReference type="EMBL" id="LIAE01008202">
    <property type="protein sequence ID" value="PAV75139.1"/>
    <property type="molecule type" value="Genomic_DNA"/>
</dbReference>
<proteinExistence type="predicted"/>
<keyword evidence="3" id="KW-1185">Reference proteome</keyword>
<feature type="compositionally biased region" description="Low complexity" evidence="1">
    <location>
        <begin position="578"/>
        <end position="605"/>
    </location>
</feature>
<feature type="compositionally biased region" description="Low complexity" evidence="1">
    <location>
        <begin position="665"/>
        <end position="683"/>
    </location>
</feature>
<protein>
    <submittedName>
        <fullName evidence="2">Uncharacterized protein</fullName>
    </submittedName>
</protein>
<dbReference type="OrthoDB" id="20828at2759"/>
<feature type="compositionally biased region" description="Low complexity" evidence="1">
    <location>
        <begin position="501"/>
        <end position="518"/>
    </location>
</feature>
<dbReference type="AlphaFoldDB" id="A0A2A2KMN1"/>
<feature type="compositionally biased region" description="Low complexity" evidence="1">
    <location>
        <begin position="525"/>
        <end position="548"/>
    </location>
</feature>
<dbReference type="STRING" id="2018661.A0A2A2KMN1"/>
<name>A0A2A2KMN1_9BILA</name>
<organism evidence="2 3">
    <name type="scientific">Diploscapter pachys</name>
    <dbReference type="NCBI Taxonomy" id="2018661"/>
    <lineage>
        <taxon>Eukaryota</taxon>
        <taxon>Metazoa</taxon>
        <taxon>Ecdysozoa</taxon>
        <taxon>Nematoda</taxon>
        <taxon>Chromadorea</taxon>
        <taxon>Rhabditida</taxon>
        <taxon>Rhabditina</taxon>
        <taxon>Rhabditomorpha</taxon>
        <taxon>Rhabditoidea</taxon>
        <taxon>Rhabditidae</taxon>
        <taxon>Diploscapter</taxon>
    </lineage>
</organism>
<sequence length="751" mass="83930">MLDIASENTKERIQQSTWLLSQQPFINLILTCLKCEDEQQNKDALVSALFKQLQELVTKSKDNYAPICDKASAEREGLLLRLSLVGSIFTELYRLSTTENWCLLFFQIMFYGIIHPERERLLYDSCYDMLSTLMLWTLTDPDAIQQSTAPEGKFRWPTYLSIIKKLKKEIGDQRIPEELRGLFHFLPIPKCSMDVISTEQYGVVPVNANKQRYPRSSLTPPGLRRARWSLQPADRIRLTAFDCITGFVTDGVTNKTVPWKWNWFQGCRLDIYPTPPQKSLIKLIKHEHIAKSEYQKTYLAIMDNPGNDLYLSAPQIEIDPRESVQMQARGGSVMSSASNEVKPEDQVKQNVGVMPPQQTTRDYVSSMPRKMDTVSMQTHRDTLSSMSSDSNMHFEQKPNVALLKQAMNTATPPTMNPSTSQQIMQQQDMHYDAQGLDSKGSIGMLPGPEPISKTRGTRKRNSGNSTRGGGVRQRRTNSKTQDKDQPLVPGASTGGMGPGPQGYHPQQQQQMQHGWQGQQTGGYQSGQMYQASQPGAGQMGGSSMPQGSHTMGYGPLPAGHQAQPPAHLQPMTTQAHVQQSMQQQAMQSQSQQPLADQQQMHMQHASTHHASHPQHAQQSAAAASGGTGQGHTINPEARSKLAKLATDRMQRKDERGGSISGPSGAEAQAAATHQAPPTQTQSTDIMKMRIKQEIVERQSNTPNAQMYQQQQQAQSQQQQQHFNIKQGKISKTSENFRFTIENMGAFEVLIL</sequence>
<evidence type="ECO:0000313" key="2">
    <source>
        <dbReference type="EMBL" id="PAV75138.1"/>
    </source>
</evidence>
<evidence type="ECO:0000256" key="1">
    <source>
        <dbReference type="SAM" id="MobiDB-lite"/>
    </source>
</evidence>
<evidence type="ECO:0000313" key="3">
    <source>
        <dbReference type="Proteomes" id="UP000218231"/>
    </source>
</evidence>